<comment type="caution">
    <text evidence="7">The sequence shown here is derived from an EMBL/GenBank/DDBJ whole genome shotgun (WGS) entry which is preliminary data.</text>
</comment>
<keyword evidence="4 6" id="KW-1133">Transmembrane helix</keyword>
<dbReference type="Pfam" id="PF01384">
    <property type="entry name" value="PHO4"/>
    <property type="match status" value="2"/>
</dbReference>
<dbReference type="RefSeq" id="WP_345234496.1">
    <property type="nucleotide sequence ID" value="NZ_BAABGZ010000013.1"/>
</dbReference>
<keyword evidence="3 6" id="KW-0812">Transmembrane</keyword>
<accession>A0ABP8I541</accession>
<evidence type="ECO:0000256" key="6">
    <source>
        <dbReference type="SAM" id="Phobius"/>
    </source>
</evidence>
<protein>
    <submittedName>
        <fullName evidence="7">Inorganic phosphate transporter</fullName>
    </submittedName>
</protein>
<evidence type="ECO:0000313" key="8">
    <source>
        <dbReference type="Proteomes" id="UP001501153"/>
    </source>
</evidence>
<dbReference type="PANTHER" id="PTHR11101:SF61">
    <property type="entry name" value="PHOSPHATE TRANSPORTER"/>
    <property type="match status" value="1"/>
</dbReference>
<dbReference type="Proteomes" id="UP001501153">
    <property type="component" value="Unassembled WGS sequence"/>
</dbReference>
<dbReference type="PANTHER" id="PTHR11101">
    <property type="entry name" value="PHOSPHATE TRANSPORTER"/>
    <property type="match status" value="1"/>
</dbReference>
<gene>
    <name evidence="7" type="ORF">GCM10023185_10400</name>
</gene>
<feature type="transmembrane region" description="Helical" evidence="6">
    <location>
        <begin position="135"/>
        <end position="157"/>
    </location>
</feature>
<feature type="transmembrane region" description="Helical" evidence="6">
    <location>
        <begin position="206"/>
        <end position="225"/>
    </location>
</feature>
<dbReference type="InterPro" id="IPR001204">
    <property type="entry name" value="Phos_transporter"/>
</dbReference>
<evidence type="ECO:0000313" key="7">
    <source>
        <dbReference type="EMBL" id="GAA4351607.1"/>
    </source>
</evidence>
<evidence type="ECO:0000256" key="1">
    <source>
        <dbReference type="ARBA" id="ARBA00004141"/>
    </source>
</evidence>
<organism evidence="7 8">
    <name type="scientific">Hymenobacter saemangeumensis</name>
    <dbReference type="NCBI Taxonomy" id="1084522"/>
    <lineage>
        <taxon>Bacteria</taxon>
        <taxon>Pseudomonadati</taxon>
        <taxon>Bacteroidota</taxon>
        <taxon>Cytophagia</taxon>
        <taxon>Cytophagales</taxon>
        <taxon>Hymenobacteraceae</taxon>
        <taxon>Hymenobacter</taxon>
    </lineage>
</organism>
<evidence type="ECO:0000256" key="4">
    <source>
        <dbReference type="ARBA" id="ARBA00022989"/>
    </source>
</evidence>
<evidence type="ECO:0000256" key="3">
    <source>
        <dbReference type="ARBA" id="ARBA00022692"/>
    </source>
</evidence>
<keyword evidence="5 6" id="KW-0472">Membrane</keyword>
<dbReference type="EMBL" id="BAABGZ010000013">
    <property type="protein sequence ID" value="GAA4351607.1"/>
    <property type="molecule type" value="Genomic_DNA"/>
</dbReference>
<sequence length="319" mass="32572">MLYLLIFAATLFLAYSNGANDNFKGVATLYGSGALSYRQAVYLSTGATLAGALAALLLAGALVKNFSGKGLVPDALLQQPAFAIAVAGGAALTVLLATRIGMPVSTTHGLVGALVGAGLIAVGEQLNLDKLGKSFFLPLLASPLLSAAAAFLVYSGARRFTTEESSPGPVANSVHILSGGAVCFARALNDAPKIVGLLVLIQALDLRLGFVAVGLAMALGGWLNSQKIAETMSRKITPLTHGQGLTANLITSLLVSTASISGLPVSTTHVSVGSLFGIAAANRKVDAKVFRNILLSWVLTLPIAAAASAVLYFLLSQLQ</sequence>
<reference evidence="8" key="1">
    <citation type="journal article" date="2019" name="Int. J. Syst. Evol. Microbiol.">
        <title>The Global Catalogue of Microorganisms (GCM) 10K type strain sequencing project: providing services to taxonomists for standard genome sequencing and annotation.</title>
        <authorList>
            <consortium name="The Broad Institute Genomics Platform"/>
            <consortium name="The Broad Institute Genome Sequencing Center for Infectious Disease"/>
            <person name="Wu L."/>
            <person name="Ma J."/>
        </authorList>
    </citation>
    <scope>NUCLEOTIDE SEQUENCE [LARGE SCALE GENOMIC DNA]</scope>
    <source>
        <strain evidence="8">JCM 17923</strain>
    </source>
</reference>
<proteinExistence type="predicted"/>
<feature type="transmembrane region" description="Helical" evidence="6">
    <location>
        <begin position="293"/>
        <end position="315"/>
    </location>
</feature>
<comment type="subcellular location">
    <subcellularLocation>
        <location evidence="1">Membrane</location>
        <topology evidence="1">Multi-pass membrane protein</topology>
    </subcellularLocation>
</comment>
<feature type="transmembrane region" description="Helical" evidence="6">
    <location>
        <begin position="42"/>
        <end position="63"/>
    </location>
</feature>
<keyword evidence="2" id="KW-0813">Transport</keyword>
<feature type="transmembrane region" description="Helical" evidence="6">
    <location>
        <begin position="75"/>
        <end position="98"/>
    </location>
</feature>
<name>A0ABP8I541_9BACT</name>
<evidence type="ECO:0000256" key="5">
    <source>
        <dbReference type="ARBA" id="ARBA00023136"/>
    </source>
</evidence>
<evidence type="ECO:0000256" key="2">
    <source>
        <dbReference type="ARBA" id="ARBA00022448"/>
    </source>
</evidence>
<keyword evidence="8" id="KW-1185">Reference proteome</keyword>
<feature type="transmembrane region" description="Helical" evidence="6">
    <location>
        <begin position="104"/>
        <end position="123"/>
    </location>
</feature>